<evidence type="ECO:0008006" key="3">
    <source>
        <dbReference type="Google" id="ProtNLM"/>
    </source>
</evidence>
<gene>
    <name evidence="1" type="ORF">FJR03_08135</name>
</gene>
<evidence type="ECO:0000313" key="2">
    <source>
        <dbReference type="Proteomes" id="UP000593910"/>
    </source>
</evidence>
<name>A0A7M1AWA4_9BACT</name>
<sequence>MLKLCYIYNEDISSKHYNSLSENFEIISVDLDTTEEIPSTELYILDLKHITKELSLLLKNSLDKELHKLIYFNVPQKYTLLHFQLALLLQCKSIITEKQDTQKIVHRVKDEYYEHIAKQHNQPQEECDQTLETRLGFIELLKDKFLSKTKQLGLITIALKTIDETQLKVVINEINTVLNTSIQLAQYNGHFYLALHEGLEFDNLQQKAKELNIHLNELASLHNIVLSHEVYAIDLDGMEFDSILEMLIDLEKNKLSNDLKLNSQVCFIENMAEHQSDEYILRQMLNAMKFNKVDIKLLNIYKGLVINSKASVVKVDDRFIQLELQKLQIEATSIQKMTTIEIPGYSQTIEASLKHISFQKGVATFEHFTLMKTGVNARKHGRVTCERTTNINISAEGTSLKGVILDLSLVSVAIKLPYTKTLDRLYEKDVVLTFELSLQKNKIVNTIVRKASVQRIFVDEQQKAAKLICDFHEDHNNEHLISEYIFQRQKSIVKEIKMLSLKA</sequence>
<proteinExistence type="predicted"/>
<dbReference type="EMBL" id="CP041165">
    <property type="protein sequence ID" value="QOP41705.1"/>
    <property type="molecule type" value="Genomic_DNA"/>
</dbReference>
<keyword evidence="2" id="KW-1185">Reference proteome</keyword>
<reference evidence="1 2" key="1">
    <citation type="submission" date="2019-06" db="EMBL/GenBank/DDBJ databases">
        <title>Sulfurimonas gotlandica sp. nov., a chemoautotrophic and psychrotolerant epsilonproteobacterium isolated from a pelagic redoxcline, and an emended description of the genus Sulfurimonas.</title>
        <authorList>
            <person name="Wang S."/>
            <person name="Jiang L."/>
            <person name="Shao Z."/>
        </authorList>
    </citation>
    <scope>NUCLEOTIDE SEQUENCE [LARGE SCALE GENOMIC DNA]</scope>
    <source>
        <strain evidence="1 2">B2</strain>
    </source>
</reference>
<dbReference type="KEGG" id="smax:FJR03_08135"/>
<dbReference type="Proteomes" id="UP000593910">
    <property type="component" value="Chromosome"/>
</dbReference>
<evidence type="ECO:0000313" key="1">
    <source>
        <dbReference type="EMBL" id="QOP41705.1"/>
    </source>
</evidence>
<protein>
    <recommendedName>
        <fullName evidence="3">PilZ domain-containing protein</fullName>
    </recommendedName>
</protein>
<organism evidence="1 2">
    <name type="scientific">Sulfurimonas marina</name>
    <dbReference type="NCBI Taxonomy" id="2590551"/>
    <lineage>
        <taxon>Bacteria</taxon>
        <taxon>Pseudomonadati</taxon>
        <taxon>Campylobacterota</taxon>
        <taxon>Epsilonproteobacteria</taxon>
        <taxon>Campylobacterales</taxon>
        <taxon>Sulfurimonadaceae</taxon>
        <taxon>Sulfurimonas</taxon>
    </lineage>
</organism>
<dbReference type="RefSeq" id="WP_193113024.1">
    <property type="nucleotide sequence ID" value="NZ_CP041165.1"/>
</dbReference>
<accession>A0A7M1AWA4</accession>
<dbReference type="AlphaFoldDB" id="A0A7M1AWA4"/>